<sequence>MPEHVGVWPPALSVHRARVAWSGSRRSGRYFYSISGQAASSINKYSRAGPTLARPMQVGRNHNKLLAQLASSRCHAHPLLFLTVHTGLLGCL</sequence>
<protein>
    <submittedName>
        <fullName evidence="1">Uncharacterized protein</fullName>
    </submittedName>
</protein>
<dbReference type="EMBL" id="CAAALY010061914">
    <property type="protein sequence ID" value="VEL23436.1"/>
    <property type="molecule type" value="Genomic_DNA"/>
</dbReference>
<name>A0A448WYI1_9PLAT</name>
<dbReference type="Proteomes" id="UP000784294">
    <property type="component" value="Unassembled WGS sequence"/>
</dbReference>
<accession>A0A448WYI1</accession>
<dbReference type="AlphaFoldDB" id="A0A448WYI1"/>
<evidence type="ECO:0000313" key="1">
    <source>
        <dbReference type="EMBL" id="VEL23436.1"/>
    </source>
</evidence>
<proteinExistence type="predicted"/>
<reference evidence="1" key="1">
    <citation type="submission" date="2018-11" db="EMBL/GenBank/DDBJ databases">
        <authorList>
            <consortium name="Pathogen Informatics"/>
        </authorList>
    </citation>
    <scope>NUCLEOTIDE SEQUENCE</scope>
</reference>
<keyword evidence="2" id="KW-1185">Reference proteome</keyword>
<evidence type="ECO:0000313" key="2">
    <source>
        <dbReference type="Proteomes" id="UP000784294"/>
    </source>
</evidence>
<gene>
    <name evidence="1" type="ORF">PXEA_LOCUS16876</name>
</gene>
<comment type="caution">
    <text evidence="1">The sequence shown here is derived from an EMBL/GenBank/DDBJ whole genome shotgun (WGS) entry which is preliminary data.</text>
</comment>
<organism evidence="1 2">
    <name type="scientific">Protopolystoma xenopodis</name>
    <dbReference type="NCBI Taxonomy" id="117903"/>
    <lineage>
        <taxon>Eukaryota</taxon>
        <taxon>Metazoa</taxon>
        <taxon>Spiralia</taxon>
        <taxon>Lophotrochozoa</taxon>
        <taxon>Platyhelminthes</taxon>
        <taxon>Monogenea</taxon>
        <taxon>Polyopisthocotylea</taxon>
        <taxon>Polystomatidea</taxon>
        <taxon>Polystomatidae</taxon>
        <taxon>Protopolystoma</taxon>
    </lineage>
</organism>